<dbReference type="InterPro" id="IPR016186">
    <property type="entry name" value="C-type_lectin-like/link_sf"/>
</dbReference>
<dbReference type="InterPro" id="IPR050111">
    <property type="entry name" value="C-type_lectin/snaclec_domain"/>
</dbReference>
<dbReference type="EMBL" id="NCKU01003251">
    <property type="protein sequence ID" value="RWS07882.1"/>
    <property type="molecule type" value="Genomic_DNA"/>
</dbReference>
<evidence type="ECO:0000313" key="3">
    <source>
        <dbReference type="EMBL" id="RWS07882.1"/>
    </source>
</evidence>
<evidence type="ECO:0000313" key="2">
    <source>
        <dbReference type="EMBL" id="RWS03513.1"/>
    </source>
</evidence>
<gene>
    <name evidence="4" type="ORF">B4U79_16099</name>
    <name evidence="3" type="ORF">B4U79_16102</name>
    <name evidence="2" type="ORF">B4U79_16505</name>
</gene>
<evidence type="ECO:0000313" key="5">
    <source>
        <dbReference type="Proteomes" id="UP000285301"/>
    </source>
</evidence>
<dbReference type="PANTHER" id="PTHR22803">
    <property type="entry name" value="MANNOSE, PHOSPHOLIPASE, LECTIN RECEPTOR RELATED"/>
    <property type="match status" value="1"/>
</dbReference>
<dbReference type="PROSITE" id="PS50041">
    <property type="entry name" value="C_TYPE_LECTIN_2"/>
    <property type="match status" value="1"/>
</dbReference>
<reference evidence="3" key="2">
    <citation type="submission" date="2018-11" db="EMBL/GenBank/DDBJ databases">
        <title>Trombidioid mite genomics.</title>
        <authorList>
            <person name="Dong X."/>
        </authorList>
    </citation>
    <scope>NUCLEOTIDE SEQUENCE</scope>
    <source>
        <strain evidence="3">UoL-WK</strain>
    </source>
</reference>
<evidence type="ECO:0000259" key="1">
    <source>
        <dbReference type="PROSITE" id="PS50041"/>
    </source>
</evidence>
<dbReference type="InterPro" id="IPR016187">
    <property type="entry name" value="CTDL_fold"/>
</dbReference>
<organism evidence="3 5">
    <name type="scientific">Dinothrombium tinctorium</name>
    <dbReference type="NCBI Taxonomy" id="1965070"/>
    <lineage>
        <taxon>Eukaryota</taxon>
        <taxon>Metazoa</taxon>
        <taxon>Ecdysozoa</taxon>
        <taxon>Arthropoda</taxon>
        <taxon>Chelicerata</taxon>
        <taxon>Arachnida</taxon>
        <taxon>Acari</taxon>
        <taxon>Acariformes</taxon>
        <taxon>Trombidiformes</taxon>
        <taxon>Prostigmata</taxon>
        <taxon>Anystina</taxon>
        <taxon>Parasitengona</taxon>
        <taxon>Trombidioidea</taxon>
        <taxon>Trombidiidae</taxon>
        <taxon>Dinothrombium</taxon>
    </lineage>
</organism>
<dbReference type="Gene3D" id="3.10.100.10">
    <property type="entry name" value="Mannose-Binding Protein A, subunit A"/>
    <property type="match status" value="1"/>
</dbReference>
<evidence type="ECO:0000313" key="4">
    <source>
        <dbReference type="EMBL" id="RWS07885.1"/>
    </source>
</evidence>
<dbReference type="Pfam" id="PF00059">
    <property type="entry name" value="Lectin_C"/>
    <property type="match status" value="1"/>
</dbReference>
<dbReference type="SUPFAM" id="SSF56436">
    <property type="entry name" value="C-type lectin-like"/>
    <property type="match status" value="1"/>
</dbReference>
<proteinExistence type="predicted"/>
<sequence length="145" mass="16741">MFDAKLAVIRSPDEQQFLASLMRNGSFYWTGGLQLAKEKMSFVWIDGTQMSYAPWHISEPDNYLNKCIGVASIKEVWGDSLCSSVYYPICQRLNESETMLFDEFPITFADGVVHKMLRDEKFRVEIVHLLKRSKNRFFVPSGNSL</sequence>
<dbReference type="CDD" id="cd00037">
    <property type="entry name" value="CLECT"/>
    <property type="match status" value="1"/>
</dbReference>
<keyword evidence="5" id="KW-1185">Reference proteome</keyword>
<dbReference type="AlphaFoldDB" id="A0A3S3NRK4"/>
<dbReference type="Proteomes" id="UP000285301">
    <property type="component" value="Unassembled WGS sequence"/>
</dbReference>
<dbReference type="InterPro" id="IPR001304">
    <property type="entry name" value="C-type_lectin-like"/>
</dbReference>
<name>A0A3S3NRK4_9ACAR</name>
<comment type="caution">
    <text evidence="3">The sequence shown here is derived from an EMBL/GenBank/DDBJ whole genome shotgun (WGS) entry which is preliminary data.</text>
</comment>
<protein>
    <recommendedName>
        <fullName evidence="1">C-type lectin domain-containing protein</fullName>
    </recommendedName>
</protein>
<dbReference type="OrthoDB" id="10057776at2759"/>
<dbReference type="EMBL" id="NCKU01003250">
    <property type="protein sequence ID" value="RWS07885.1"/>
    <property type="molecule type" value="Genomic_DNA"/>
</dbReference>
<dbReference type="EMBL" id="NCKU01006429">
    <property type="protein sequence ID" value="RWS03513.1"/>
    <property type="molecule type" value="Genomic_DNA"/>
</dbReference>
<feature type="domain" description="C-type lectin" evidence="1">
    <location>
        <begin position="1"/>
        <end position="91"/>
    </location>
</feature>
<accession>A0A3S3NRK4</accession>
<reference evidence="3 5" key="1">
    <citation type="journal article" date="2018" name="Gigascience">
        <title>Genomes of trombidid mites reveal novel predicted allergens and laterally-transferred genes associated with secondary metabolism.</title>
        <authorList>
            <person name="Dong X."/>
            <person name="Chaisiri K."/>
            <person name="Xia D."/>
            <person name="Armstrong S.D."/>
            <person name="Fang Y."/>
            <person name="Donnelly M.J."/>
            <person name="Kadowaki T."/>
            <person name="McGarry J.W."/>
            <person name="Darby A.C."/>
            <person name="Makepeace B.L."/>
        </authorList>
    </citation>
    <scope>NUCLEOTIDE SEQUENCE [LARGE SCALE GENOMIC DNA]</scope>
    <source>
        <strain evidence="3">UoL-WK</strain>
    </source>
</reference>